<organism evidence="3 4">
    <name type="scientific">Paramecium octaurelia</name>
    <dbReference type="NCBI Taxonomy" id="43137"/>
    <lineage>
        <taxon>Eukaryota</taxon>
        <taxon>Sar</taxon>
        <taxon>Alveolata</taxon>
        <taxon>Ciliophora</taxon>
        <taxon>Intramacronucleata</taxon>
        <taxon>Oligohymenophorea</taxon>
        <taxon>Peniculida</taxon>
        <taxon>Parameciidae</taxon>
        <taxon>Paramecium</taxon>
    </lineage>
</organism>
<name>A0A8S1Y6N6_PAROT</name>
<keyword evidence="4" id="KW-1185">Reference proteome</keyword>
<feature type="coiled-coil region" evidence="1">
    <location>
        <begin position="96"/>
        <end position="232"/>
    </location>
</feature>
<evidence type="ECO:0000313" key="3">
    <source>
        <dbReference type="EMBL" id="CAD8208758.1"/>
    </source>
</evidence>
<evidence type="ECO:0000256" key="1">
    <source>
        <dbReference type="SAM" id="Coils"/>
    </source>
</evidence>
<dbReference type="Proteomes" id="UP000683925">
    <property type="component" value="Unassembled WGS sequence"/>
</dbReference>
<reference evidence="3" key="1">
    <citation type="submission" date="2021-01" db="EMBL/GenBank/DDBJ databases">
        <authorList>
            <consortium name="Genoscope - CEA"/>
            <person name="William W."/>
        </authorList>
    </citation>
    <scope>NUCLEOTIDE SEQUENCE</scope>
</reference>
<dbReference type="OrthoDB" id="305872at2759"/>
<evidence type="ECO:0000313" key="4">
    <source>
        <dbReference type="Proteomes" id="UP000683925"/>
    </source>
</evidence>
<dbReference type="EMBL" id="CAJJDP010000147">
    <property type="protein sequence ID" value="CAD8208758.1"/>
    <property type="molecule type" value="Genomic_DNA"/>
</dbReference>
<feature type="region of interest" description="Disordered" evidence="2">
    <location>
        <begin position="55"/>
        <end position="77"/>
    </location>
</feature>
<keyword evidence="1" id="KW-0175">Coiled coil</keyword>
<evidence type="ECO:0000256" key="2">
    <source>
        <dbReference type="SAM" id="MobiDB-lite"/>
    </source>
</evidence>
<comment type="caution">
    <text evidence="3">The sequence shown here is derived from an EMBL/GenBank/DDBJ whole genome shotgun (WGS) entry which is preliminary data.</text>
</comment>
<sequence length="330" mass="38850">MFQSTPKLKSYSSQQLLQTTLQQKSLQQPIFGELNPSTPQKFSIVKNLKVLNAPSQQTESSFRQSNSKRINTQESPSVNKENISYRVETSQIEIQLRHVLQENKKLNDLIQKLTREKQQLSIGDKNTDLILIKQRVERLESVIDQQSDEIEEWKKKYKEVCEQDQRSNSIEQMEQQMISVIEENEKINEQKLKMQQQIRNMEKDMQQLKYQITDQNNQIIAYEEERIKLLDQLNNNVISVKQPQQQMNNKDYFLEQISLLENNLSDLSSAYSIQVLENQKLSQMIFGLNEELQFVNKQLEEVKKSHKIEPNQKFSVMKSILGQLREEVNG</sequence>
<accession>A0A8S1Y6N6</accession>
<protein>
    <submittedName>
        <fullName evidence="3">Uncharacterized protein</fullName>
    </submittedName>
</protein>
<dbReference type="OMA" id="MEQQMIS"/>
<proteinExistence type="predicted"/>
<gene>
    <name evidence="3" type="ORF">POCTA_138.1.T1450056</name>
</gene>
<dbReference type="AlphaFoldDB" id="A0A8S1Y6N6"/>